<dbReference type="InterPro" id="IPR003029">
    <property type="entry name" value="S1_domain"/>
</dbReference>
<sequence length="533" mass="59290">MAVSANRLELLQIADAVAREKSIDREIVIAAMADAIQKAARSRYGQETNIRVDINQKTGEMKLQRLLEVVEEVEDPATQIYLDLARDKNPDAEPGDFIAEQLPPMDFGRIAAQSAKQVIVQKVREAERDKQYDEFKDRVGEIVNGTVKRVEYGNVIVDLGKGEGVIRRDEQIPRELFRYGDRVRAFVYDVRREQRGPQIFLSRTHPQFMAKLFTMEVPEIYDGIIEIKAVARDPGSRAKIAVVSRDSSVDPVGACVGMRGSRVQAVVGELQGEKIDIIPWSPDAASFLVNALQPAEVAKVVLDEDAERIEVVVPDDQLSLAIGRRGQNVRLASQLTGWDIDILTEQEESERRQKEFVERSGLFMDALNVDEMVGQLLASEGFATVEEVAYVDAEEVAAIEGFDEDTAAEIQARAQEYLDRREAEQDAKRRELGVSDDLRQIDGLTTPMLVALGEDGVKSLEDFAGCAADDLVGWTERKDGELKRYTGALSAFELSRQDAEAMIMQARVKAGWVSEEELAPEVEAFEAEEAEGA</sequence>
<dbReference type="InterPro" id="IPR058582">
    <property type="entry name" value="KH_NusA_2nd"/>
</dbReference>
<evidence type="ECO:0000256" key="2">
    <source>
        <dbReference type="ARBA" id="ARBA00022490"/>
    </source>
</evidence>
<comment type="subunit">
    <text evidence="7">Monomer. Binds directly to the core enzyme of the DNA-dependent RNA polymerase and to nascent RNA.</text>
</comment>
<dbReference type="SUPFAM" id="SSF50249">
    <property type="entry name" value="Nucleic acid-binding proteins"/>
    <property type="match status" value="1"/>
</dbReference>
<dbReference type="InterPro" id="IPR010214">
    <property type="entry name" value="Tscrpt_termin_fac_NusA_C_rpt"/>
</dbReference>
<dbReference type="Gene3D" id="1.10.150.20">
    <property type="entry name" value="5' to 3' exonuclease, C-terminal subdomain"/>
    <property type="match status" value="2"/>
</dbReference>
<keyword evidence="6 7" id="KW-0804">Transcription</keyword>
<dbReference type="Gene3D" id="3.30.1480.10">
    <property type="entry name" value="NusA, N-terminal domain"/>
    <property type="match status" value="1"/>
</dbReference>
<gene>
    <name evidence="7 9" type="primary">nusA</name>
    <name evidence="9" type="ORF">ACFSKQ_15200</name>
</gene>
<dbReference type="SUPFAM" id="SSF54814">
    <property type="entry name" value="Prokaryotic type KH domain (KH-domain type II)"/>
    <property type="match status" value="2"/>
</dbReference>
<evidence type="ECO:0000256" key="6">
    <source>
        <dbReference type="ARBA" id="ARBA00023163"/>
    </source>
</evidence>
<dbReference type="PROSITE" id="PS50126">
    <property type="entry name" value="S1"/>
    <property type="match status" value="1"/>
</dbReference>
<dbReference type="EMBL" id="JBHUIJ010000022">
    <property type="protein sequence ID" value="MFD2238800.1"/>
    <property type="molecule type" value="Genomic_DNA"/>
</dbReference>
<dbReference type="SMART" id="SM00322">
    <property type="entry name" value="KH"/>
    <property type="match status" value="2"/>
</dbReference>
<feature type="domain" description="S1 motif" evidence="8">
    <location>
        <begin position="140"/>
        <end position="204"/>
    </location>
</feature>
<proteinExistence type="inferred from homology"/>
<keyword evidence="1 7" id="KW-0806">Transcription termination</keyword>
<dbReference type="CDD" id="cd02134">
    <property type="entry name" value="KH-II_NusA_rpt1"/>
    <property type="match status" value="1"/>
</dbReference>
<dbReference type="HAMAP" id="MF_00945_B">
    <property type="entry name" value="NusA_B"/>
    <property type="match status" value="1"/>
</dbReference>
<dbReference type="SMART" id="SM00316">
    <property type="entry name" value="S1"/>
    <property type="match status" value="1"/>
</dbReference>
<dbReference type="InterPro" id="IPR030842">
    <property type="entry name" value="TF_NusA_bacterial"/>
</dbReference>
<evidence type="ECO:0000256" key="4">
    <source>
        <dbReference type="ARBA" id="ARBA00022884"/>
    </source>
</evidence>
<dbReference type="SUPFAM" id="SSF47794">
    <property type="entry name" value="Rad51 N-terminal domain-like"/>
    <property type="match status" value="1"/>
</dbReference>
<protein>
    <recommendedName>
        <fullName evidence="7">Transcription termination/antitermination protein NusA</fullName>
    </recommendedName>
</protein>
<name>A0ABW5CNI5_9HYPH</name>
<dbReference type="PANTHER" id="PTHR22648">
    <property type="entry name" value="TRANSCRIPTION TERMINATION FACTOR NUSA"/>
    <property type="match status" value="1"/>
</dbReference>
<dbReference type="InterPro" id="IPR015946">
    <property type="entry name" value="KH_dom-like_a/b"/>
</dbReference>
<keyword evidence="10" id="KW-1185">Reference proteome</keyword>
<keyword evidence="3 7" id="KW-0889">Transcription antitermination</keyword>
<dbReference type="Pfam" id="PF14520">
    <property type="entry name" value="HHH_5"/>
    <property type="match status" value="1"/>
</dbReference>
<comment type="caution">
    <text evidence="9">The sequence shown here is derived from an EMBL/GenBank/DDBJ whole genome shotgun (WGS) entry which is preliminary data.</text>
</comment>
<keyword evidence="2 7" id="KW-0963">Cytoplasm</keyword>
<organism evidence="9 10">
    <name type="scientific">Aureimonas populi</name>
    <dbReference type="NCBI Taxonomy" id="1701758"/>
    <lineage>
        <taxon>Bacteria</taxon>
        <taxon>Pseudomonadati</taxon>
        <taxon>Pseudomonadota</taxon>
        <taxon>Alphaproteobacteria</taxon>
        <taxon>Hyphomicrobiales</taxon>
        <taxon>Aurantimonadaceae</taxon>
        <taxon>Aureimonas</taxon>
    </lineage>
</organism>
<dbReference type="InterPro" id="IPR036555">
    <property type="entry name" value="NusA_N_sf"/>
</dbReference>
<evidence type="ECO:0000256" key="5">
    <source>
        <dbReference type="ARBA" id="ARBA00023015"/>
    </source>
</evidence>
<dbReference type="CDD" id="cd22529">
    <property type="entry name" value="KH-II_NusA_rpt2"/>
    <property type="match status" value="1"/>
</dbReference>
<dbReference type="InterPro" id="IPR025249">
    <property type="entry name" value="TF_NusA_KH_1st"/>
</dbReference>
<reference evidence="10" key="1">
    <citation type="journal article" date="2019" name="Int. J. Syst. Evol. Microbiol.">
        <title>The Global Catalogue of Microorganisms (GCM) 10K type strain sequencing project: providing services to taxonomists for standard genome sequencing and annotation.</title>
        <authorList>
            <consortium name="The Broad Institute Genomics Platform"/>
            <consortium name="The Broad Institute Genome Sequencing Center for Infectious Disease"/>
            <person name="Wu L."/>
            <person name="Ma J."/>
        </authorList>
    </citation>
    <scope>NUCLEOTIDE SEQUENCE [LARGE SCALE GENOMIC DNA]</scope>
    <source>
        <strain evidence="10">ZS-35-S2</strain>
    </source>
</reference>
<dbReference type="InterPro" id="IPR010213">
    <property type="entry name" value="TF_NusA"/>
</dbReference>
<dbReference type="PROSITE" id="PS50084">
    <property type="entry name" value="KH_TYPE_1"/>
    <property type="match status" value="1"/>
</dbReference>
<dbReference type="InterPro" id="IPR012340">
    <property type="entry name" value="NA-bd_OB-fold"/>
</dbReference>
<dbReference type="Gene3D" id="2.40.50.140">
    <property type="entry name" value="Nucleic acid-binding proteins"/>
    <property type="match status" value="1"/>
</dbReference>
<evidence type="ECO:0000256" key="1">
    <source>
        <dbReference type="ARBA" id="ARBA00022472"/>
    </source>
</evidence>
<dbReference type="Proteomes" id="UP001597371">
    <property type="component" value="Unassembled WGS sequence"/>
</dbReference>
<dbReference type="Pfam" id="PF26594">
    <property type="entry name" value="KH_NusA_2nd"/>
    <property type="match status" value="1"/>
</dbReference>
<evidence type="ECO:0000313" key="9">
    <source>
        <dbReference type="EMBL" id="MFD2238800.1"/>
    </source>
</evidence>
<dbReference type="CDD" id="cd04455">
    <property type="entry name" value="S1_NusA"/>
    <property type="match status" value="1"/>
</dbReference>
<dbReference type="InterPro" id="IPR013735">
    <property type="entry name" value="TF_NusA_N"/>
</dbReference>
<comment type="subcellular location">
    <subcellularLocation>
        <location evidence="7">Cytoplasm</location>
    </subcellularLocation>
</comment>
<keyword evidence="4 7" id="KW-0694">RNA-binding</keyword>
<dbReference type="RefSeq" id="WP_209737263.1">
    <property type="nucleotide sequence ID" value="NZ_CP072611.1"/>
</dbReference>
<evidence type="ECO:0000256" key="3">
    <source>
        <dbReference type="ARBA" id="ARBA00022814"/>
    </source>
</evidence>
<keyword evidence="5 7" id="KW-0805">Transcription regulation</keyword>
<evidence type="ECO:0000256" key="7">
    <source>
        <dbReference type="HAMAP-Rule" id="MF_00945"/>
    </source>
</evidence>
<accession>A0ABW5CNI5</accession>
<dbReference type="Pfam" id="PF13184">
    <property type="entry name" value="KH_NusA_1st"/>
    <property type="match status" value="1"/>
</dbReference>
<dbReference type="Gene3D" id="3.30.300.20">
    <property type="match status" value="2"/>
</dbReference>
<dbReference type="InterPro" id="IPR009019">
    <property type="entry name" value="KH_sf_prok-type"/>
</dbReference>
<evidence type="ECO:0000259" key="8">
    <source>
        <dbReference type="PROSITE" id="PS50126"/>
    </source>
</evidence>
<comment type="function">
    <text evidence="7">Participates in both transcription termination and antitermination.</text>
</comment>
<comment type="similarity">
    <text evidence="7">Belongs to the NusA family.</text>
</comment>
<dbReference type="Pfam" id="PF08529">
    <property type="entry name" value="NusA_N"/>
    <property type="match status" value="1"/>
</dbReference>
<dbReference type="NCBIfam" id="TIGR01953">
    <property type="entry name" value="NusA"/>
    <property type="match status" value="1"/>
</dbReference>
<dbReference type="Pfam" id="PF00575">
    <property type="entry name" value="S1"/>
    <property type="match status" value="1"/>
</dbReference>
<dbReference type="PANTHER" id="PTHR22648:SF0">
    <property type="entry name" value="TRANSCRIPTION TERMINATION_ANTITERMINATION PROTEIN NUSA"/>
    <property type="match status" value="1"/>
</dbReference>
<evidence type="ECO:0000313" key="10">
    <source>
        <dbReference type="Proteomes" id="UP001597371"/>
    </source>
</evidence>
<dbReference type="NCBIfam" id="TIGR01954">
    <property type="entry name" value="nusA_Cterm_rpt"/>
    <property type="match status" value="1"/>
</dbReference>
<dbReference type="InterPro" id="IPR010995">
    <property type="entry name" value="DNA_repair_Rad51/TF_NusA_a-hlx"/>
</dbReference>
<dbReference type="InterPro" id="IPR004087">
    <property type="entry name" value="KH_dom"/>
</dbReference>
<dbReference type="SUPFAM" id="SSF69705">
    <property type="entry name" value="Transcription factor NusA, N-terminal domain"/>
    <property type="match status" value="1"/>
</dbReference>